<gene>
    <name evidence="1" type="ORF">QQF64_032445</name>
</gene>
<evidence type="ECO:0000313" key="1">
    <source>
        <dbReference type="EMBL" id="KAL1270156.1"/>
    </source>
</evidence>
<name>A0ABR3MZY6_9TELE</name>
<accession>A0ABR3MZY6</accession>
<dbReference type="EMBL" id="JAYMGO010000008">
    <property type="protein sequence ID" value="KAL1270156.1"/>
    <property type="molecule type" value="Genomic_DNA"/>
</dbReference>
<organism evidence="1 2">
    <name type="scientific">Cirrhinus molitorella</name>
    <name type="common">mud carp</name>
    <dbReference type="NCBI Taxonomy" id="172907"/>
    <lineage>
        <taxon>Eukaryota</taxon>
        <taxon>Metazoa</taxon>
        <taxon>Chordata</taxon>
        <taxon>Craniata</taxon>
        <taxon>Vertebrata</taxon>
        <taxon>Euteleostomi</taxon>
        <taxon>Actinopterygii</taxon>
        <taxon>Neopterygii</taxon>
        <taxon>Teleostei</taxon>
        <taxon>Ostariophysi</taxon>
        <taxon>Cypriniformes</taxon>
        <taxon>Cyprinidae</taxon>
        <taxon>Labeoninae</taxon>
        <taxon>Labeonini</taxon>
        <taxon>Cirrhinus</taxon>
    </lineage>
</organism>
<comment type="caution">
    <text evidence="1">The sequence shown here is derived from an EMBL/GenBank/DDBJ whole genome shotgun (WGS) entry which is preliminary data.</text>
</comment>
<reference evidence="1 2" key="1">
    <citation type="submission" date="2023-09" db="EMBL/GenBank/DDBJ databases">
        <authorList>
            <person name="Wang M."/>
        </authorList>
    </citation>
    <scope>NUCLEOTIDE SEQUENCE [LARGE SCALE GENOMIC DNA]</scope>
    <source>
        <strain evidence="1">GT-2023</strain>
        <tissue evidence="1">Liver</tissue>
    </source>
</reference>
<evidence type="ECO:0000313" key="2">
    <source>
        <dbReference type="Proteomes" id="UP001558613"/>
    </source>
</evidence>
<protein>
    <submittedName>
        <fullName evidence="1">Uncharacterized protein</fullName>
    </submittedName>
</protein>
<proteinExistence type="predicted"/>
<keyword evidence="2" id="KW-1185">Reference proteome</keyword>
<sequence length="144" mass="16517">MEDLFCDRFCTDSYTVGKRAIRALIVGCTLGLFSQTCSSNKFQSHSVRMSCVPLYLEHFQQLLEKVKFANPTYPHTHIHISASYHYQSEWCITIQTLICQVEFAWAMQSGQVRPVRGNSRELMDAEVCVHPYGCVRESHYATLS</sequence>
<dbReference type="Proteomes" id="UP001558613">
    <property type="component" value="Unassembled WGS sequence"/>
</dbReference>